<dbReference type="EMBL" id="JBEPMJ010000032">
    <property type="protein sequence ID" value="MET3751944.1"/>
    <property type="molecule type" value="Genomic_DNA"/>
</dbReference>
<gene>
    <name evidence="1" type="ORF">ABID24_003206</name>
</gene>
<comment type="caution">
    <text evidence="1">The sequence shown here is derived from an EMBL/GenBank/DDBJ whole genome shotgun (WGS) entry which is preliminary data.</text>
</comment>
<reference evidence="1 2" key="1">
    <citation type="submission" date="2024-06" db="EMBL/GenBank/DDBJ databases">
        <title>Genomic Encyclopedia of Type Strains, Phase IV (KMG-IV): sequencing the most valuable type-strain genomes for metagenomic binning, comparative biology and taxonomic classification.</title>
        <authorList>
            <person name="Goeker M."/>
        </authorList>
    </citation>
    <scope>NUCLEOTIDE SEQUENCE [LARGE SCALE GENOMIC DNA]</scope>
    <source>
        <strain evidence="1 2">DSM 29492</strain>
    </source>
</reference>
<organism evidence="1 2">
    <name type="scientific">Blautia caecimuris</name>
    <dbReference type="NCBI Taxonomy" id="1796615"/>
    <lineage>
        <taxon>Bacteria</taxon>
        <taxon>Bacillati</taxon>
        <taxon>Bacillota</taxon>
        <taxon>Clostridia</taxon>
        <taxon>Lachnospirales</taxon>
        <taxon>Lachnospiraceae</taxon>
        <taxon>Blautia</taxon>
    </lineage>
</organism>
<accession>A0ABV2M641</accession>
<protein>
    <submittedName>
        <fullName evidence="1">Uncharacterized protein</fullName>
    </submittedName>
</protein>
<proteinExistence type="predicted"/>
<sequence>MTKTMIKKSLRAYISRRHLEFAVLLDGEVVRLPFRQLRKKQVHRALIGFVVLSGLTGIDKIQKCDEVLFFLRGLVPDVADQRGIIEAFRL</sequence>
<name>A0ABV2M641_9FIRM</name>
<keyword evidence="2" id="KW-1185">Reference proteome</keyword>
<dbReference type="Proteomes" id="UP001549106">
    <property type="component" value="Unassembled WGS sequence"/>
</dbReference>
<evidence type="ECO:0000313" key="1">
    <source>
        <dbReference type="EMBL" id="MET3751944.1"/>
    </source>
</evidence>
<evidence type="ECO:0000313" key="2">
    <source>
        <dbReference type="Proteomes" id="UP001549106"/>
    </source>
</evidence>